<evidence type="ECO:0000256" key="2">
    <source>
        <dbReference type="SAM" id="MobiDB-lite"/>
    </source>
</evidence>
<feature type="compositionally biased region" description="Polar residues" evidence="2">
    <location>
        <begin position="861"/>
        <end position="872"/>
    </location>
</feature>
<dbReference type="PANTHER" id="PTHR14429">
    <property type="entry name" value="FIBROSIN FAMILY MEMBER"/>
    <property type="match status" value="1"/>
</dbReference>
<feature type="compositionally biased region" description="Polar residues" evidence="2">
    <location>
        <begin position="294"/>
        <end position="313"/>
    </location>
</feature>
<reference evidence="3" key="1">
    <citation type="journal article" date="2004" name="Nature">
        <title>Genome duplication in the teleost fish Tetraodon nigroviridis reveals the early vertebrate proto-karyotype.</title>
        <authorList>
            <person name="Jaillon O."/>
            <person name="Aury J.-M."/>
            <person name="Brunet F."/>
            <person name="Petit J.-L."/>
            <person name="Stange-Thomann N."/>
            <person name="Mauceli E."/>
            <person name="Bouneau L."/>
            <person name="Fischer C."/>
            <person name="Ozouf-Costaz C."/>
            <person name="Bernot A."/>
            <person name="Nicaud S."/>
            <person name="Jaffe D."/>
            <person name="Fisher S."/>
            <person name="Lutfalla G."/>
            <person name="Dossat C."/>
            <person name="Segurens B."/>
            <person name="Dasilva C."/>
            <person name="Salanoubat M."/>
            <person name="Levy M."/>
            <person name="Boudet N."/>
            <person name="Castellano S."/>
            <person name="Anthouard V."/>
            <person name="Jubin C."/>
            <person name="Castelli V."/>
            <person name="Katinka M."/>
            <person name="Vacherie B."/>
            <person name="Biemont C."/>
            <person name="Skalli Z."/>
            <person name="Cattolico L."/>
            <person name="Poulain J."/>
            <person name="De Berardinis V."/>
            <person name="Cruaud C."/>
            <person name="Duprat S."/>
            <person name="Brottier P."/>
            <person name="Coutanceau J.-P."/>
            <person name="Gouzy J."/>
            <person name="Parra G."/>
            <person name="Lardier G."/>
            <person name="Chapple C."/>
            <person name="McKernan K.J."/>
            <person name="McEwan P."/>
            <person name="Bosak S."/>
            <person name="Kellis M."/>
            <person name="Volff J.-N."/>
            <person name="Guigo R."/>
            <person name="Zody M.C."/>
            <person name="Mesirov J."/>
            <person name="Lindblad-Toh K."/>
            <person name="Birren B."/>
            <person name="Nusbaum C."/>
            <person name="Kahn D."/>
            <person name="Robinson-Rechavi M."/>
            <person name="Laudet V."/>
            <person name="Schachter V."/>
            <person name="Quetier F."/>
            <person name="Saurin W."/>
            <person name="Scarpelli C."/>
            <person name="Wincker P."/>
            <person name="Lander E.S."/>
            <person name="Weissenbach J."/>
            <person name="Roest Crollius H."/>
        </authorList>
    </citation>
    <scope>NUCLEOTIDE SEQUENCE [LARGE SCALE GENOMIC DNA]</scope>
</reference>
<dbReference type="AlphaFoldDB" id="Q4T3Z2"/>
<feature type="compositionally biased region" description="Pro residues" evidence="2">
    <location>
        <begin position="278"/>
        <end position="292"/>
    </location>
</feature>
<evidence type="ECO:0000256" key="1">
    <source>
        <dbReference type="ARBA" id="ARBA00022553"/>
    </source>
</evidence>
<dbReference type="InterPro" id="IPR023246">
    <property type="entry name" value="AUTS2"/>
</dbReference>
<feature type="compositionally biased region" description="Polar residues" evidence="2">
    <location>
        <begin position="731"/>
        <end position="740"/>
    </location>
</feature>
<dbReference type="EMBL" id="CAAE01009874">
    <property type="protein sequence ID" value="CAF92390.1"/>
    <property type="molecule type" value="Genomic_DNA"/>
</dbReference>
<feature type="compositionally biased region" description="Basic and acidic residues" evidence="2">
    <location>
        <begin position="561"/>
        <end position="586"/>
    </location>
</feature>
<dbReference type="PRINTS" id="PR02044">
    <property type="entry name" value="FIBROSIN1LPF"/>
</dbReference>
<feature type="region of interest" description="Disordered" evidence="2">
    <location>
        <begin position="261"/>
        <end position="313"/>
    </location>
</feature>
<organism evidence="3">
    <name type="scientific">Tetraodon nigroviridis</name>
    <name type="common">Spotted green pufferfish</name>
    <name type="synonym">Chelonodon nigroviridis</name>
    <dbReference type="NCBI Taxonomy" id="99883"/>
    <lineage>
        <taxon>Eukaryota</taxon>
        <taxon>Metazoa</taxon>
        <taxon>Chordata</taxon>
        <taxon>Craniata</taxon>
        <taxon>Vertebrata</taxon>
        <taxon>Euteleostomi</taxon>
        <taxon>Actinopterygii</taxon>
        <taxon>Neopterygii</taxon>
        <taxon>Teleostei</taxon>
        <taxon>Neoteleostei</taxon>
        <taxon>Acanthomorphata</taxon>
        <taxon>Eupercaria</taxon>
        <taxon>Tetraodontiformes</taxon>
        <taxon>Tetradontoidea</taxon>
        <taxon>Tetraodontidae</taxon>
        <taxon>Tetraodon</taxon>
    </lineage>
</organism>
<feature type="compositionally biased region" description="Pro residues" evidence="2">
    <location>
        <begin position="538"/>
        <end position="547"/>
    </location>
</feature>
<feature type="compositionally biased region" description="Polar residues" evidence="2">
    <location>
        <begin position="514"/>
        <end position="528"/>
    </location>
</feature>
<dbReference type="Pfam" id="PF15336">
    <property type="entry name" value="Auts2"/>
    <property type="match status" value="1"/>
</dbReference>
<feature type="region of interest" description="Disordered" evidence="2">
    <location>
        <begin position="859"/>
        <end position="936"/>
    </location>
</feature>
<feature type="compositionally biased region" description="Polar residues" evidence="2">
    <location>
        <begin position="134"/>
        <end position="146"/>
    </location>
</feature>
<feature type="compositionally biased region" description="Polar residues" evidence="2">
    <location>
        <begin position="907"/>
        <end position="917"/>
    </location>
</feature>
<accession>Q4T3Z2</accession>
<feature type="region of interest" description="Disordered" evidence="2">
    <location>
        <begin position="710"/>
        <end position="746"/>
    </location>
</feature>
<feature type="compositionally biased region" description="Basic and acidic residues" evidence="2">
    <location>
        <begin position="873"/>
        <end position="887"/>
    </location>
</feature>
<dbReference type="PANTHER" id="PTHR14429:SF5">
    <property type="entry name" value="AUTISM SUSCEPTIBILITY GENE 2 PROTEIN"/>
    <property type="match status" value="1"/>
</dbReference>
<proteinExistence type="predicted"/>
<feature type="compositionally biased region" description="Basic and acidic residues" evidence="2">
    <location>
        <begin position="663"/>
        <end position="673"/>
    </location>
</feature>
<feature type="compositionally biased region" description="Basic and acidic residues" evidence="2">
    <location>
        <begin position="28"/>
        <end position="41"/>
    </location>
</feature>
<feature type="compositionally biased region" description="Low complexity" evidence="2">
    <location>
        <begin position="261"/>
        <end position="277"/>
    </location>
</feature>
<keyword evidence="1" id="KW-0597">Phosphoprotein</keyword>
<feature type="region of interest" description="Disordered" evidence="2">
    <location>
        <begin position="508"/>
        <end position="693"/>
    </location>
</feature>
<comment type="caution">
    <text evidence="3">The sequence shown here is derived from an EMBL/GenBank/DDBJ whole genome shotgun (WGS) entry which is preliminary data.</text>
</comment>
<feature type="region of interest" description="Disordered" evidence="2">
    <location>
        <begin position="1"/>
        <end position="169"/>
    </location>
</feature>
<protein>
    <submittedName>
        <fullName evidence="3">(spotted green pufferfish) hypothetical protein</fullName>
    </submittedName>
</protein>
<feature type="compositionally biased region" description="Basic and acidic residues" evidence="2">
    <location>
        <begin position="622"/>
        <end position="654"/>
    </location>
</feature>
<sequence>EFGIDVLSTKGSQEPHGPGLLKVSGLERSQERSQESCRDHQPSVSTASSHHPQTQVSSQQQRLSSIPLPASPHQTKPKDRVQALASAHPRIRSEALPRPKAPASSFLVHGKEPPAPSPPHRQNKPDLHSDAPPRSSNHSHPPQSLLPTHHPHQKHPSQAGPQRPHSRCQVRSLPPCNSLKGHSLCRISTTPICLLLQRPCLHHHHLLRAPCRYLGILLLALLFQNKTCCVRSSTPVSWPPRVLIAGPRWALRPTCAPSSISISTNISTNTPTSTPTSTPSPPSPTPSCPPQHQPCLTNTQQKSTPSTDTTFFIPTQPAMSGLPPVIPPAGPFSSLQGAFQPKTPNPLDVSARPGSIPHTFLQKDPRLTDPFRPILRKPGKWCAMHVHIAWQTYHHQQKVKQQMQVEPHKLDFGLKPEFLGRPPGPSLFSSIHHPNDLARPSTLFSATGPTHPSAVPFSHPPPHPGNFLTPGSHIGKNSPIICVELRCMIHLLFGGHVRNPALTANSVFGHKDNPNVQQHFNSSSSHQEPWNRLHRTPPSFPTPPPWLKPGDTERSASVSSLERERDSNKQDSVGKDDKDRDSVDKRHPSHASPVPVNPAILLGHGRPPEHHRNHLPPVAVEQQRDKDNKAKEREHSDSWKDNGTDDHKLKDTQHSGKNTPVIHDGRVSEEKVSNRGSASPYLRQTGLDRPNGSLGREVLERKVELFEHQKKNSEVKVKEEQDGVTERTSEPPLQTASTPNLHPPSSIPVPMGMGGVHPINAISGLERTRVVAPFMGVSPIPGADRFPYPALHWDPMRDPYRALDIHRRDPLARDLLLRNDSLHRTVRLAFTRPNGPTGTGSLTTLIASTLTLWHRREHSWRSGTASGQSHSCGRSDRSSRPSERHPEQNASHSLAERSASPHPHAGGSTQFTQTDYSSGHRYQRPSGSQRHRGPVS</sequence>
<gene>
    <name evidence="3" type="ORF">GSTENG00007570001</name>
</gene>
<feature type="non-terminal residue" evidence="3">
    <location>
        <position position="1"/>
    </location>
</feature>
<dbReference type="KEGG" id="tng:GSTEN00007570G001"/>
<dbReference type="OrthoDB" id="10060000at2759"/>
<feature type="compositionally biased region" description="Basic and acidic residues" evidence="2">
    <location>
        <begin position="710"/>
        <end position="729"/>
    </location>
</feature>
<evidence type="ECO:0000313" key="3">
    <source>
        <dbReference type="EMBL" id="CAF92390.1"/>
    </source>
</evidence>
<name>Q4T3Z2_TETNG</name>
<feature type="compositionally biased region" description="Polar residues" evidence="2">
    <location>
        <begin position="42"/>
        <end position="64"/>
    </location>
</feature>
<reference evidence="3" key="2">
    <citation type="submission" date="2004-02" db="EMBL/GenBank/DDBJ databases">
        <authorList>
            <consortium name="Genoscope"/>
            <consortium name="Whitehead Institute Centre for Genome Research"/>
        </authorList>
    </citation>
    <scope>NUCLEOTIDE SEQUENCE</scope>
</reference>